<dbReference type="NCBIfam" id="TIGR04111">
    <property type="entry name" value="BcepMu_gp16"/>
    <property type="match status" value="1"/>
</dbReference>
<accession>A0A4V3AUR6</accession>
<reference evidence="1 2" key="1">
    <citation type="submission" date="2019-03" db="EMBL/GenBank/DDBJ databases">
        <title>Sapientia aquatica gen. nov., sp. nov., isolated from a crater lake.</title>
        <authorList>
            <person name="Felfoldi T."/>
            <person name="Szabo A."/>
            <person name="Toth E."/>
            <person name="Schumann P."/>
            <person name="Keki Z."/>
            <person name="Marialigeti K."/>
            <person name="Mathe I."/>
        </authorList>
    </citation>
    <scope>NUCLEOTIDE SEQUENCE [LARGE SCALE GENOMIC DNA]</scope>
    <source>
        <strain evidence="1 2">SA-152</strain>
    </source>
</reference>
<evidence type="ECO:0000313" key="1">
    <source>
        <dbReference type="EMBL" id="TDK66000.1"/>
    </source>
</evidence>
<dbReference type="AlphaFoldDB" id="A0A4V3AUR6"/>
<dbReference type="InterPro" id="IPR010982">
    <property type="entry name" value="Lambda_DNA-bd_dom_sf"/>
</dbReference>
<proteinExistence type="predicted"/>
<dbReference type="Proteomes" id="UP000294829">
    <property type="component" value="Unassembled WGS sequence"/>
</dbReference>
<sequence length="69" mass="7836">MTPEKQARADSIKKKFRERGITLTQWAKENQFRPNAVSRVLNGFDKAHYGIAHDIAVKLGLKQSPDQSL</sequence>
<dbReference type="OrthoDB" id="5679056at2"/>
<dbReference type="InterPro" id="IPR026365">
    <property type="entry name" value="BcepMu_gp16"/>
</dbReference>
<name>A0A4V3AUR6_9BURK</name>
<keyword evidence="2" id="KW-1185">Reference proteome</keyword>
<keyword evidence="1" id="KW-0238">DNA-binding</keyword>
<comment type="caution">
    <text evidence="1">The sequence shown here is derived from an EMBL/GenBank/DDBJ whole genome shotgun (WGS) entry which is preliminary data.</text>
</comment>
<dbReference type="EMBL" id="SMYL01000004">
    <property type="protein sequence ID" value="TDK66000.1"/>
    <property type="molecule type" value="Genomic_DNA"/>
</dbReference>
<dbReference type="Gene3D" id="1.10.260.40">
    <property type="entry name" value="lambda repressor-like DNA-binding domains"/>
    <property type="match status" value="1"/>
</dbReference>
<protein>
    <submittedName>
        <fullName evidence="1">DNA-binding protein</fullName>
    </submittedName>
</protein>
<gene>
    <name evidence="1" type="ORF">E2I14_10430</name>
</gene>
<dbReference type="RefSeq" id="WP_133328157.1">
    <property type="nucleotide sequence ID" value="NZ_SMYL01000004.1"/>
</dbReference>
<evidence type="ECO:0000313" key="2">
    <source>
        <dbReference type="Proteomes" id="UP000294829"/>
    </source>
</evidence>
<organism evidence="1 2">
    <name type="scientific">Sapientia aquatica</name>
    <dbReference type="NCBI Taxonomy" id="1549640"/>
    <lineage>
        <taxon>Bacteria</taxon>
        <taxon>Pseudomonadati</taxon>
        <taxon>Pseudomonadota</taxon>
        <taxon>Betaproteobacteria</taxon>
        <taxon>Burkholderiales</taxon>
        <taxon>Oxalobacteraceae</taxon>
        <taxon>Sapientia</taxon>
    </lineage>
</organism>
<dbReference type="GO" id="GO:0003677">
    <property type="term" value="F:DNA binding"/>
    <property type="evidence" value="ECO:0007669"/>
    <property type="project" value="UniProtKB-KW"/>
</dbReference>